<sequence length="450" mass="47994">MTVPSLTPNTFAHELLIAQLAVQRAALVTKRVLATINATKSISQPSSPIADTPTTPTILSQYLHPEYYPISPLPISPTSDDNTSNSPFQFNLPRRLSLAKTDTSPVTVADLAAQALLIAAIHSAFPCDTILGEEDAADLRADADLAEQVWELVSTTRLDDAESEALLGRPGSLDEMLEVIDLGGGNHNHSITKDARNGSTNGSSSATARGGGKRFWCLDPIDGTSAYMKGGQYAISVALLQDGKELLGVLGCPNWRFEEGMGTAVGERWTVQENVLDVGGMGLMLAAVRGQGATVRPMGRGALSEGRRVDRGKGKPVELREVHLVDSQRSPATLTEKVEELAKIAGATYPAVTNLYSSHMRYAAMALGGREFAQLRWPKPGKGPWSIWDHAGSQLIYTESGAGKVTDLAGNPIDFSTGNKLSRSWGVITADESVHAEILSLVNQMRAASP</sequence>
<dbReference type="Gene3D" id="3.30.540.10">
    <property type="entry name" value="Fructose-1,6-Bisphosphatase, subunit A, domain 1"/>
    <property type="match status" value="1"/>
</dbReference>
<dbReference type="GO" id="GO:0008441">
    <property type="term" value="F:3'(2'),5'-bisphosphate nucleotidase activity"/>
    <property type="evidence" value="ECO:0007669"/>
    <property type="project" value="TreeGrafter"/>
</dbReference>
<dbReference type="InterPro" id="IPR020583">
    <property type="entry name" value="Inositol_monoP_metal-BS"/>
</dbReference>
<dbReference type="PANTHER" id="PTHR43200:SF2">
    <property type="entry name" value="3'(2'),5'-BISPHOSPHATE NUCLEOTIDASE"/>
    <property type="match status" value="1"/>
</dbReference>
<organism evidence="7 8">
    <name type="scientific">Parathielavia appendiculata</name>
    <dbReference type="NCBI Taxonomy" id="2587402"/>
    <lineage>
        <taxon>Eukaryota</taxon>
        <taxon>Fungi</taxon>
        <taxon>Dikarya</taxon>
        <taxon>Ascomycota</taxon>
        <taxon>Pezizomycotina</taxon>
        <taxon>Sordariomycetes</taxon>
        <taxon>Sordariomycetidae</taxon>
        <taxon>Sordariales</taxon>
        <taxon>Chaetomiaceae</taxon>
        <taxon>Parathielavia</taxon>
    </lineage>
</organism>
<dbReference type="GeneID" id="87826375"/>
<comment type="caution">
    <text evidence="7">The sequence shown here is derived from an EMBL/GenBank/DDBJ whole genome shotgun (WGS) entry which is preliminary data.</text>
</comment>
<keyword evidence="5 6" id="KW-0460">Magnesium</keyword>
<dbReference type="InterPro" id="IPR000760">
    <property type="entry name" value="Inositol_monophosphatase-like"/>
</dbReference>
<dbReference type="Proteomes" id="UP001302602">
    <property type="component" value="Unassembled WGS sequence"/>
</dbReference>
<dbReference type="Gene3D" id="3.40.190.80">
    <property type="match status" value="1"/>
</dbReference>
<reference evidence="7" key="1">
    <citation type="journal article" date="2023" name="Mol. Phylogenet. Evol.">
        <title>Genome-scale phylogeny and comparative genomics of the fungal order Sordariales.</title>
        <authorList>
            <person name="Hensen N."/>
            <person name="Bonometti L."/>
            <person name="Westerberg I."/>
            <person name="Brannstrom I.O."/>
            <person name="Guillou S."/>
            <person name="Cros-Aarteil S."/>
            <person name="Calhoun S."/>
            <person name="Haridas S."/>
            <person name="Kuo A."/>
            <person name="Mondo S."/>
            <person name="Pangilinan J."/>
            <person name="Riley R."/>
            <person name="LaButti K."/>
            <person name="Andreopoulos B."/>
            <person name="Lipzen A."/>
            <person name="Chen C."/>
            <person name="Yan M."/>
            <person name="Daum C."/>
            <person name="Ng V."/>
            <person name="Clum A."/>
            <person name="Steindorff A."/>
            <person name="Ohm R.A."/>
            <person name="Martin F."/>
            <person name="Silar P."/>
            <person name="Natvig D.O."/>
            <person name="Lalanne C."/>
            <person name="Gautier V."/>
            <person name="Ament-Velasquez S.L."/>
            <person name="Kruys A."/>
            <person name="Hutchinson M.I."/>
            <person name="Powell A.J."/>
            <person name="Barry K."/>
            <person name="Miller A.N."/>
            <person name="Grigoriev I.V."/>
            <person name="Debuchy R."/>
            <person name="Gladieux P."/>
            <person name="Hiltunen Thoren M."/>
            <person name="Johannesson H."/>
        </authorList>
    </citation>
    <scope>NUCLEOTIDE SEQUENCE</scope>
    <source>
        <strain evidence="7">CBS 731.68</strain>
    </source>
</reference>
<evidence type="ECO:0000313" key="7">
    <source>
        <dbReference type="EMBL" id="KAK4119147.1"/>
    </source>
</evidence>
<dbReference type="SUPFAM" id="SSF56655">
    <property type="entry name" value="Carbohydrate phosphatase"/>
    <property type="match status" value="1"/>
</dbReference>
<comment type="cofactor">
    <cofactor evidence="1 6">
        <name>Mg(2+)</name>
        <dbReference type="ChEBI" id="CHEBI:18420"/>
    </cofactor>
</comment>
<feature type="binding site" evidence="6">
    <location>
        <position position="389"/>
    </location>
    <ligand>
        <name>Mg(2+)</name>
        <dbReference type="ChEBI" id="CHEBI:18420"/>
        <label>1</label>
        <note>catalytic</note>
    </ligand>
</feature>
<feature type="binding site" evidence="6">
    <location>
        <position position="219"/>
    </location>
    <ligand>
        <name>Mg(2+)</name>
        <dbReference type="ChEBI" id="CHEBI:18420"/>
        <label>1</label>
        <note>catalytic</note>
    </ligand>
</feature>
<dbReference type="PROSITE" id="PS00629">
    <property type="entry name" value="IMP_1"/>
    <property type="match status" value="1"/>
</dbReference>
<evidence type="ECO:0000256" key="4">
    <source>
        <dbReference type="ARBA" id="ARBA00022801"/>
    </source>
</evidence>
<feature type="binding site" evidence="6">
    <location>
        <position position="222"/>
    </location>
    <ligand>
        <name>Mg(2+)</name>
        <dbReference type="ChEBI" id="CHEBI:18420"/>
        <label>1</label>
        <note>catalytic</note>
    </ligand>
</feature>
<keyword evidence="4" id="KW-0378">Hydrolase</keyword>
<feature type="binding site" evidence="6">
    <location>
        <position position="133"/>
    </location>
    <ligand>
        <name>Mg(2+)</name>
        <dbReference type="ChEBI" id="CHEBI:18420"/>
        <label>1</label>
        <note>catalytic</note>
    </ligand>
</feature>
<protein>
    <submittedName>
        <fullName evidence="7">Carbohydrate phosphatase</fullName>
    </submittedName>
</protein>
<evidence type="ECO:0000256" key="2">
    <source>
        <dbReference type="ARBA" id="ARBA00009759"/>
    </source>
</evidence>
<evidence type="ECO:0000256" key="3">
    <source>
        <dbReference type="ARBA" id="ARBA00022723"/>
    </source>
</evidence>
<dbReference type="Pfam" id="PF00459">
    <property type="entry name" value="Inositol_P"/>
    <property type="match status" value="1"/>
</dbReference>
<evidence type="ECO:0000256" key="1">
    <source>
        <dbReference type="ARBA" id="ARBA00001946"/>
    </source>
</evidence>
<keyword evidence="8" id="KW-1185">Reference proteome</keyword>
<gene>
    <name evidence="7" type="ORF">N657DRAFT_582330</name>
</gene>
<accession>A0AAN6TR28</accession>
<dbReference type="AlphaFoldDB" id="A0AAN6TR28"/>
<name>A0AAN6TR28_9PEZI</name>
<comment type="similarity">
    <text evidence="2">Belongs to the inositol monophosphatase superfamily.</text>
</comment>
<evidence type="ECO:0000256" key="6">
    <source>
        <dbReference type="PIRSR" id="PIRSR600760-2"/>
    </source>
</evidence>
<dbReference type="EMBL" id="MU853253">
    <property type="protein sequence ID" value="KAK4119147.1"/>
    <property type="molecule type" value="Genomic_DNA"/>
</dbReference>
<evidence type="ECO:0000256" key="5">
    <source>
        <dbReference type="ARBA" id="ARBA00022842"/>
    </source>
</evidence>
<dbReference type="InterPro" id="IPR051090">
    <property type="entry name" value="Inositol_monoP_superfamily"/>
</dbReference>
<dbReference type="RefSeq" id="XP_062642920.1">
    <property type="nucleotide sequence ID" value="XM_062789605.1"/>
</dbReference>
<dbReference type="PANTHER" id="PTHR43200">
    <property type="entry name" value="PHOSPHATASE"/>
    <property type="match status" value="1"/>
</dbReference>
<reference evidence="7" key="2">
    <citation type="submission" date="2023-05" db="EMBL/GenBank/DDBJ databases">
        <authorList>
            <consortium name="Lawrence Berkeley National Laboratory"/>
            <person name="Steindorff A."/>
            <person name="Hensen N."/>
            <person name="Bonometti L."/>
            <person name="Westerberg I."/>
            <person name="Brannstrom I.O."/>
            <person name="Guillou S."/>
            <person name="Cros-Aarteil S."/>
            <person name="Calhoun S."/>
            <person name="Haridas S."/>
            <person name="Kuo A."/>
            <person name="Mondo S."/>
            <person name="Pangilinan J."/>
            <person name="Riley R."/>
            <person name="Labutti K."/>
            <person name="Andreopoulos B."/>
            <person name="Lipzen A."/>
            <person name="Chen C."/>
            <person name="Yanf M."/>
            <person name="Daum C."/>
            <person name="Ng V."/>
            <person name="Clum A."/>
            <person name="Ohm R."/>
            <person name="Martin F."/>
            <person name="Silar P."/>
            <person name="Natvig D."/>
            <person name="Lalanne C."/>
            <person name="Gautier V."/>
            <person name="Ament-Velasquez S.L."/>
            <person name="Kruys A."/>
            <person name="Hutchinson M.I."/>
            <person name="Powell A.J."/>
            <person name="Barry K."/>
            <person name="Miller A.N."/>
            <person name="Grigoriev I.V."/>
            <person name="Debuchy R."/>
            <person name="Gladieux P."/>
            <person name="Thoren M.H."/>
            <person name="Johannesson H."/>
        </authorList>
    </citation>
    <scope>NUCLEOTIDE SEQUENCE</scope>
    <source>
        <strain evidence="7">CBS 731.68</strain>
    </source>
</reference>
<feature type="binding site" evidence="6">
    <location>
        <position position="221"/>
    </location>
    <ligand>
        <name>Mg(2+)</name>
        <dbReference type="ChEBI" id="CHEBI:18420"/>
        <label>1</label>
        <note>catalytic</note>
    </ligand>
</feature>
<dbReference type="GO" id="GO:0000103">
    <property type="term" value="P:sulfate assimilation"/>
    <property type="evidence" value="ECO:0007669"/>
    <property type="project" value="TreeGrafter"/>
</dbReference>
<dbReference type="GO" id="GO:0046872">
    <property type="term" value="F:metal ion binding"/>
    <property type="evidence" value="ECO:0007669"/>
    <property type="project" value="UniProtKB-KW"/>
</dbReference>
<proteinExistence type="inferred from homology"/>
<evidence type="ECO:0000313" key="8">
    <source>
        <dbReference type="Proteomes" id="UP001302602"/>
    </source>
</evidence>
<keyword evidence="3 6" id="KW-0479">Metal-binding</keyword>